<dbReference type="Pfam" id="PF13715">
    <property type="entry name" value="CarbopepD_reg_2"/>
    <property type="match status" value="1"/>
</dbReference>
<keyword evidence="10" id="KW-1185">Reference proteome</keyword>
<dbReference type="SUPFAM" id="SSF49464">
    <property type="entry name" value="Carboxypeptidase regulatory domain-like"/>
    <property type="match status" value="1"/>
</dbReference>
<evidence type="ECO:0000256" key="1">
    <source>
        <dbReference type="ARBA" id="ARBA00004571"/>
    </source>
</evidence>
<dbReference type="AlphaFoldDB" id="A0A8X8LEC9"/>
<keyword evidence="3 7" id="KW-1134">Transmembrane beta strand</keyword>
<reference evidence="9 10" key="1">
    <citation type="submission" date="2016-10" db="EMBL/GenBank/DDBJ databases">
        <authorList>
            <person name="Varghese N."/>
            <person name="Submissions S."/>
        </authorList>
    </citation>
    <scope>NUCLEOTIDE SEQUENCE [LARGE SCALE GENOMIC DNA]</scope>
    <source>
        <strain evidence="9 10">DSM 25353</strain>
    </source>
</reference>
<dbReference type="InterPro" id="IPR023996">
    <property type="entry name" value="TonB-dep_OMP_SusC/RagA"/>
</dbReference>
<evidence type="ECO:0000256" key="5">
    <source>
        <dbReference type="ARBA" id="ARBA00023136"/>
    </source>
</evidence>
<feature type="domain" description="TonB-dependent receptor plug" evidence="8">
    <location>
        <begin position="218"/>
        <end position="322"/>
    </location>
</feature>
<dbReference type="GO" id="GO:0009279">
    <property type="term" value="C:cell outer membrane"/>
    <property type="evidence" value="ECO:0007669"/>
    <property type="project" value="UniProtKB-SubCell"/>
</dbReference>
<keyword evidence="5 7" id="KW-0472">Membrane</keyword>
<dbReference type="InterPro" id="IPR036942">
    <property type="entry name" value="Beta-barrel_TonB_sf"/>
</dbReference>
<comment type="similarity">
    <text evidence="7">Belongs to the TonB-dependent receptor family.</text>
</comment>
<evidence type="ECO:0000256" key="4">
    <source>
        <dbReference type="ARBA" id="ARBA00022692"/>
    </source>
</evidence>
<dbReference type="InterPro" id="IPR012910">
    <property type="entry name" value="Plug_dom"/>
</dbReference>
<dbReference type="RefSeq" id="WP_092722896.1">
    <property type="nucleotide sequence ID" value="NZ_FNNO01000003.1"/>
</dbReference>
<evidence type="ECO:0000313" key="9">
    <source>
        <dbReference type="EMBL" id="SDW54735.1"/>
    </source>
</evidence>
<organism evidence="9 10">
    <name type="scientific">Hydrobacter penzbergensis</name>
    <dbReference type="NCBI Taxonomy" id="1235997"/>
    <lineage>
        <taxon>Bacteria</taxon>
        <taxon>Pseudomonadati</taxon>
        <taxon>Bacteroidota</taxon>
        <taxon>Chitinophagia</taxon>
        <taxon>Chitinophagales</taxon>
        <taxon>Chitinophagaceae</taxon>
        <taxon>Hydrobacter</taxon>
    </lineage>
</organism>
<evidence type="ECO:0000256" key="3">
    <source>
        <dbReference type="ARBA" id="ARBA00022452"/>
    </source>
</evidence>
<evidence type="ECO:0000313" key="10">
    <source>
        <dbReference type="Proteomes" id="UP000198711"/>
    </source>
</evidence>
<sequence length="1138" mass="125882">MKKNDLLPFFIRRQDFLKMLLLMKLTIALMLFSCLQVSAKVFSQTRIKLQLQSVEFRKALSAIEKKSGCRFLYNDEIIPAGAKVDVNAVNAPVTEILDALFSDKPLAYKILENNLVVITNRNVEVIQARVTGKVTTTTGEPLAGASIKIKGSSMGTQSDESGSFSLTVPDNATLIISYVGYETVEMPLNGRSKINVSLKQSEKIMDQVVVIGYGTANKRDLTGSIVKVEGKEVADRPNTNPVASLQGKVAGLSVVNNGTPGGQPDIRIRGTVSIGQVHPLYVVDGIFNDNIDYINPNDIESIEILKDPSSLAIFGVKGATGVIAITTKKAKVGQTVVSFNTSYGFKKLVDKIKMADAATFKTLFAEENANNGITTPFDYTGLNANTDWIDAVTRVGQFNTNNLSISGSTEKNKFNLGLGYVSDEGIIKHEKLEKMLLSFSDEYKVTKGIKVGVNLNTTRQDNPYDAGWVLDAARKVVPMVSADTKQFRIKNPYGTDTINTALYSGLNTALQSAGVVNPLVQLENEWDKTKNIEYRYVGSMYGEINFLKYFTLRSTFYADVSTVNRRQYTPLYMAYNPVNNQPYLYSQVTQVREDDNTWRKFQQDHILTFKKNYGAHNITAIGGFTTYYFGNFNRTGKVSQSTAATALPIPNDPRFWYVSNGFQDPTTTQATSSQSEYSTVSLLARALYNYNGKYFLNASFRDDASSRLPAANRHQNFWAVGAGWEMTKEDFMRNQHIFDFVKLKGSVGVLGNQTASRLDGTPLNYPFYPNLNSGANAVFGTNVYTAADPEYIPNPNLKWETVSAQEIGVELSAFQNRLHFEFNYFNKTTNDLMTYVDRSALGLKNELVNGGSLRNWGEEFSAMWSQNLSRDFSLNVGGNITFLKNKVLSLSPDLPTGVLSRNFYNNGAAESRTEPGKPIAYFYGYRVAGIFQSYADVLKSPVQAALGAYGPGDFKYQDVNGDKVITTDDRTMIGNPTPKFTYGGSVTLNYKGLSLSVDVNGVYGNQVWRGWGALESPFQRVNYAADKINRWHGAGTSNWVPIVSQANRINYLGSTYSIEDGSYVRIRNLQLAYNFGQAVISKIHARNLRAFVNVQNLKTWKNNSGYTPEFGGDGTAFGYDNAGGAIPMITTFGINVSF</sequence>
<comment type="caution">
    <text evidence="9">The sequence shown here is derived from an EMBL/GenBank/DDBJ whole genome shotgun (WGS) entry which is preliminary data.</text>
</comment>
<dbReference type="InterPro" id="IPR008969">
    <property type="entry name" value="CarboxyPept-like_regulatory"/>
</dbReference>
<dbReference type="PROSITE" id="PS52016">
    <property type="entry name" value="TONB_DEPENDENT_REC_3"/>
    <property type="match status" value="1"/>
</dbReference>
<comment type="subcellular location">
    <subcellularLocation>
        <location evidence="1 7">Cell outer membrane</location>
        <topology evidence="1 7">Multi-pass membrane protein</topology>
    </subcellularLocation>
</comment>
<dbReference type="EMBL" id="FNNO01000003">
    <property type="protein sequence ID" value="SDW54735.1"/>
    <property type="molecule type" value="Genomic_DNA"/>
</dbReference>
<keyword evidence="2 7" id="KW-0813">Transport</keyword>
<evidence type="ECO:0000256" key="2">
    <source>
        <dbReference type="ARBA" id="ARBA00022448"/>
    </source>
</evidence>
<dbReference type="SUPFAM" id="SSF56935">
    <property type="entry name" value="Porins"/>
    <property type="match status" value="1"/>
</dbReference>
<dbReference type="Proteomes" id="UP000198711">
    <property type="component" value="Unassembled WGS sequence"/>
</dbReference>
<evidence type="ECO:0000256" key="7">
    <source>
        <dbReference type="PROSITE-ProRule" id="PRU01360"/>
    </source>
</evidence>
<dbReference type="InterPro" id="IPR039426">
    <property type="entry name" value="TonB-dep_rcpt-like"/>
</dbReference>
<protein>
    <submittedName>
        <fullName evidence="9">TonB-linked outer membrane protein, SusC/RagA family</fullName>
    </submittedName>
</protein>
<accession>A0A8X8LEC9</accession>
<dbReference type="Pfam" id="PF07715">
    <property type="entry name" value="Plug"/>
    <property type="match status" value="1"/>
</dbReference>
<gene>
    <name evidence="9" type="ORF">SAMN05444410_103242</name>
</gene>
<dbReference type="Gene3D" id="2.60.40.1120">
    <property type="entry name" value="Carboxypeptidase-like, regulatory domain"/>
    <property type="match status" value="1"/>
</dbReference>
<proteinExistence type="inferred from homology"/>
<dbReference type="NCBIfam" id="TIGR04056">
    <property type="entry name" value="OMP_RagA_SusC"/>
    <property type="match status" value="1"/>
</dbReference>
<dbReference type="InterPro" id="IPR037066">
    <property type="entry name" value="Plug_dom_sf"/>
</dbReference>
<evidence type="ECO:0000256" key="6">
    <source>
        <dbReference type="ARBA" id="ARBA00023237"/>
    </source>
</evidence>
<keyword evidence="4 7" id="KW-0812">Transmembrane</keyword>
<dbReference type="NCBIfam" id="TIGR04057">
    <property type="entry name" value="SusC_RagA_signa"/>
    <property type="match status" value="1"/>
</dbReference>
<dbReference type="InterPro" id="IPR023997">
    <property type="entry name" value="TonB-dep_OMP_SusC/RagA_CS"/>
</dbReference>
<dbReference type="Gene3D" id="2.40.170.20">
    <property type="entry name" value="TonB-dependent receptor, beta-barrel domain"/>
    <property type="match status" value="1"/>
</dbReference>
<evidence type="ECO:0000259" key="8">
    <source>
        <dbReference type="Pfam" id="PF07715"/>
    </source>
</evidence>
<keyword evidence="6 7" id="KW-0998">Cell outer membrane</keyword>
<dbReference type="Gene3D" id="2.170.130.10">
    <property type="entry name" value="TonB-dependent receptor, plug domain"/>
    <property type="match status" value="1"/>
</dbReference>
<name>A0A8X8LEC9_9BACT</name>